<evidence type="ECO:0000313" key="2">
    <source>
        <dbReference type="EMBL" id="RRT48260.1"/>
    </source>
</evidence>
<accession>A0A426Y986</accession>
<comment type="caution">
    <text evidence="2">The sequence shown here is derived from an EMBL/GenBank/DDBJ whole genome shotgun (WGS) entry which is preliminary data.</text>
</comment>
<feature type="compositionally biased region" description="Polar residues" evidence="1">
    <location>
        <begin position="79"/>
        <end position="89"/>
    </location>
</feature>
<name>A0A426Y986_ENSVE</name>
<feature type="compositionally biased region" description="Polar residues" evidence="1">
    <location>
        <begin position="21"/>
        <end position="37"/>
    </location>
</feature>
<feature type="region of interest" description="Disordered" evidence="1">
    <location>
        <begin position="1"/>
        <end position="98"/>
    </location>
</feature>
<reference evidence="2 3" key="1">
    <citation type="journal article" date="2014" name="Agronomy (Basel)">
        <title>A Draft Genome Sequence for Ensete ventricosum, the Drought-Tolerant Tree Against Hunger.</title>
        <authorList>
            <person name="Harrison J."/>
            <person name="Moore K.A."/>
            <person name="Paszkiewicz K."/>
            <person name="Jones T."/>
            <person name="Grant M."/>
            <person name="Ambacheew D."/>
            <person name="Muzemil S."/>
            <person name="Studholme D.J."/>
        </authorList>
    </citation>
    <scope>NUCLEOTIDE SEQUENCE [LARGE SCALE GENOMIC DNA]</scope>
</reference>
<evidence type="ECO:0000313" key="3">
    <source>
        <dbReference type="Proteomes" id="UP000287651"/>
    </source>
</evidence>
<sequence length="98" mass="10684">MHRSACRATPKQNPEALEQMNPPSASVSKLIRSTTSGGDRESTSQHDSSGEAMAEQGAIAGDVEARWKANKKRWRRSHTTNQIDRQSVTPLGGVLEVI</sequence>
<proteinExistence type="predicted"/>
<dbReference type="AlphaFoldDB" id="A0A426Y986"/>
<dbReference type="EMBL" id="AMZH03014074">
    <property type="protein sequence ID" value="RRT48260.1"/>
    <property type="molecule type" value="Genomic_DNA"/>
</dbReference>
<organism evidence="2 3">
    <name type="scientific">Ensete ventricosum</name>
    <name type="common">Abyssinian banana</name>
    <name type="synonym">Musa ensete</name>
    <dbReference type="NCBI Taxonomy" id="4639"/>
    <lineage>
        <taxon>Eukaryota</taxon>
        <taxon>Viridiplantae</taxon>
        <taxon>Streptophyta</taxon>
        <taxon>Embryophyta</taxon>
        <taxon>Tracheophyta</taxon>
        <taxon>Spermatophyta</taxon>
        <taxon>Magnoliopsida</taxon>
        <taxon>Liliopsida</taxon>
        <taxon>Zingiberales</taxon>
        <taxon>Musaceae</taxon>
        <taxon>Ensete</taxon>
    </lineage>
</organism>
<evidence type="ECO:0000256" key="1">
    <source>
        <dbReference type="SAM" id="MobiDB-lite"/>
    </source>
</evidence>
<protein>
    <submittedName>
        <fullName evidence="2">Uncharacterized protein</fullName>
    </submittedName>
</protein>
<gene>
    <name evidence="2" type="ORF">B296_00053221</name>
</gene>
<feature type="compositionally biased region" description="Basic residues" evidence="1">
    <location>
        <begin position="68"/>
        <end position="78"/>
    </location>
</feature>
<dbReference type="Proteomes" id="UP000287651">
    <property type="component" value="Unassembled WGS sequence"/>
</dbReference>